<dbReference type="Proteomes" id="UP000241592">
    <property type="component" value="Segment"/>
</dbReference>
<reference evidence="1 2" key="1">
    <citation type="submission" date="2017-09" db="EMBL/GenBank/DDBJ databases">
        <authorList>
            <person name="Ehlers B."/>
            <person name="Leendertz F.H."/>
        </authorList>
    </citation>
    <scope>NUCLEOTIDE SEQUENCE [LARGE SCALE GENOMIC DNA]</scope>
</reference>
<dbReference type="EMBL" id="MG018927">
    <property type="protein sequence ID" value="ATW58008.1"/>
    <property type="molecule type" value="Genomic_DNA"/>
</dbReference>
<sequence>MMRQFLNQWRGESSSVNTFVASMQSERYADGDDHTLLPALELFHTSPRAVAEYLFTYIATAPRELTDLASQVLDASKGVVLTEEEQIDLKALAISCKELGEQMDRFTKNMASDKAWSAIYNAPISVTRVWRTKRGEEVVGTPEVRNVPIDQVPNRLSSLVLVEEESSKGVTRRPMLSVSDGRYQLDGSIGEVRADFLIDIPAMFAHGADVSPRGRMGRGCGQKGTERLFTRTMTAALPLLEATLAVAEPLVRRGVLESDLYQFDEVIDYTPGANPLKAEDNPNAKYDIGGWA</sequence>
<evidence type="ECO:0000313" key="1">
    <source>
        <dbReference type="EMBL" id="ATW58008.1"/>
    </source>
</evidence>
<name>A0A2H4P760_9CAUD</name>
<keyword evidence="2" id="KW-1185">Reference proteome</keyword>
<proteinExistence type="predicted"/>
<organism evidence="1 2">
    <name type="scientific">Pseudomonas phage nickie</name>
    <dbReference type="NCBI Taxonomy" id="2048977"/>
    <lineage>
        <taxon>Viruses</taxon>
        <taxon>Duplodnaviria</taxon>
        <taxon>Heunggongvirae</taxon>
        <taxon>Uroviricota</taxon>
        <taxon>Caudoviricetes</taxon>
        <taxon>Nickievirus</taxon>
        <taxon>Nickievirus nickie</taxon>
    </lineage>
</organism>
<gene>
    <name evidence="1" type="ORF">CNR34_00075</name>
</gene>
<protein>
    <submittedName>
        <fullName evidence="1">Uncharacterized protein</fullName>
    </submittedName>
</protein>
<accession>A0A2H4P760</accession>
<evidence type="ECO:0000313" key="2">
    <source>
        <dbReference type="Proteomes" id="UP000241592"/>
    </source>
</evidence>